<comment type="subcellular location">
    <subcellularLocation>
        <location evidence="1">Nucleus</location>
    </subcellularLocation>
</comment>
<accession>A0ABQ7XY74</accession>
<keyword evidence="2" id="KW-0936">Ethylene signaling pathway</keyword>
<evidence type="ECO:0000256" key="4">
    <source>
        <dbReference type="ARBA" id="ARBA00023125"/>
    </source>
</evidence>
<dbReference type="Proteomes" id="UP000824890">
    <property type="component" value="Unassembled WGS sequence"/>
</dbReference>
<dbReference type="PROSITE" id="PS51032">
    <property type="entry name" value="AP2_ERF"/>
    <property type="match status" value="1"/>
</dbReference>
<dbReference type="InterPro" id="IPR036955">
    <property type="entry name" value="AP2/ERF_dom_sf"/>
</dbReference>
<organism evidence="10 11">
    <name type="scientific">Brassica napus</name>
    <name type="common">Rape</name>
    <dbReference type="NCBI Taxonomy" id="3708"/>
    <lineage>
        <taxon>Eukaryota</taxon>
        <taxon>Viridiplantae</taxon>
        <taxon>Streptophyta</taxon>
        <taxon>Embryophyta</taxon>
        <taxon>Tracheophyta</taxon>
        <taxon>Spermatophyta</taxon>
        <taxon>Magnoliopsida</taxon>
        <taxon>eudicotyledons</taxon>
        <taxon>Gunneridae</taxon>
        <taxon>Pentapetalae</taxon>
        <taxon>rosids</taxon>
        <taxon>malvids</taxon>
        <taxon>Brassicales</taxon>
        <taxon>Brassicaceae</taxon>
        <taxon>Brassiceae</taxon>
        <taxon>Brassica</taxon>
    </lineage>
</organism>
<dbReference type="Gene3D" id="1.10.110.10">
    <property type="entry name" value="Plant lipid-transfer and hydrophobic proteins"/>
    <property type="match status" value="1"/>
</dbReference>
<keyword evidence="6" id="KW-0539">Nucleus</keyword>
<dbReference type="Gene3D" id="3.30.730.10">
    <property type="entry name" value="AP2/ERF domain"/>
    <property type="match status" value="1"/>
</dbReference>
<feature type="domain" description="AP2/ERF" evidence="9">
    <location>
        <begin position="58"/>
        <end position="115"/>
    </location>
</feature>
<dbReference type="InterPro" id="IPR016177">
    <property type="entry name" value="DNA-bd_dom_sf"/>
</dbReference>
<keyword evidence="4" id="KW-0238">DNA-binding</keyword>
<keyword evidence="11" id="KW-1185">Reference proteome</keyword>
<dbReference type="PRINTS" id="PR00367">
    <property type="entry name" value="ETHRSPELEMNT"/>
</dbReference>
<evidence type="ECO:0000256" key="2">
    <source>
        <dbReference type="ARBA" id="ARBA00022745"/>
    </source>
</evidence>
<feature type="non-terminal residue" evidence="10">
    <location>
        <position position="1"/>
    </location>
</feature>
<dbReference type="InterPro" id="IPR001471">
    <property type="entry name" value="AP2/ERF_dom"/>
</dbReference>
<dbReference type="Pfam" id="PF00847">
    <property type="entry name" value="AP2"/>
    <property type="match status" value="1"/>
</dbReference>
<dbReference type="InterPro" id="IPR036312">
    <property type="entry name" value="Bifun_inhib/LTP/seed_sf"/>
</dbReference>
<feature type="region of interest" description="Disordered" evidence="8">
    <location>
        <begin position="114"/>
        <end position="148"/>
    </location>
</feature>
<dbReference type="CDD" id="cd00018">
    <property type="entry name" value="AP2"/>
    <property type="match status" value="1"/>
</dbReference>
<evidence type="ECO:0000259" key="9">
    <source>
        <dbReference type="PROSITE" id="PS51032"/>
    </source>
</evidence>
<evidence type="ECO:0000256" key="7">
    <source>
        <dbReference type="ARBA" id="ARBA00024343"/>
    </source>
</evidence>
<feature type="compositionally biased region" description="Pro residues" evidence="8">
    <location>
        <begin position="132"/>
        <end position="143"/>
    </location>
</feature>
<dbReference type="SUPFAM" id="SSF54171">
    <property type="entry name" value="DNA-binding domain"/>
    <property type="match status" value="1"/>
</dbReference>
<dbReference type="PANTHER" id="PTHR31677:SF264">
    <property type="entry name" value="ETHYLENE-RESPONSIVE TRANSCRIPTION FACTOR LEP"/>
    <property type="match status" value="1"/>
</dbReference>
<evidence type="ECO:0000256" key="3">
    <source>
        <dbReference type="ARBA" id="ARBA00023015"/>
    </source>
</evidence>
<comment type="caution">
    <text evidence="10">The sequence shown here is derived from an EMBL/GenBank/DDBJ whole genome shotgun (WGS) entry which is preliminary data.</text>
</comment>
<proteinExistence type="inferred from homology"/>
<dbReference type="InterPro" id="IPR016140">
    <property type="entry name" value="Bifunc_inhib/LTP/seed_store"/>
</dbReference>
<dbReference type="CDD" id="cd00010">
    <property type="entry name" value="AAI_LTSS"/>
    <property type="match status" value="1"/>
</dbReference>
<evidence type="ECO:0000313" key="11">
    <source>
        <dbReference type="Proteomes" id="UP000824890"/>
    </source>
</evidence>
<gene>
    <name evidence="10" type="ORF">HID58_089166</name>
</gene>
<keyword evidence="3" id="KW-0805">Transcription regulation</keyword>
<comment type="similarity">
    <text evidence="7">Belongs to the AP2/ERF transcription factor family. ERF subfamily.</text>
</comment>
<evidence type="ECO:0000256" key="5">
    <source>
        <dbReference type="ARBA" id="ARBA00023163"/>
    </source>
</evidence>
<evidence type="ECO:0000256" key="6">
    <source>
        <dbReference type="ARBA" id="ARBA00023242"/>
    </source>
</evidence>
<dbReference type="SMART" id="SM00380">
    <property type="entry name" value="AP2"/>
    <property type="match status" value="1"/>
</dbReference>
<dbReference type="SUPFAM" id="SSF47699">
    <property type="entry name" value="Bifunctional inhibitor/lipid-transfer protein/seed storage 2S albumin"/>
    <property type="match status" value="1"/>
</dbReference>
<reference evidence="10 11" key="1">
    <citation type="submission" date="2021-05" db="EMBL/GenBank/DDBJ databases">
        <title>Genome Assembly of Synthetic Allotetraploid Brassica napus Reveals Homoeologous Exchanges between Subgenomes.</title>
        <authorList>
            <person name="Davis J.T."/>
        </authorList>
    </citation>
    <scope>NUCLEOTIDE SEQUENCE [LARGE SCALE GENOMIC DNA]</scope>
    <source>
        <strain evidence="11">cv. Da-Ae</strain>
        <tissue evidence="10">Seedling</tissue>
    </source>
</reference>
<feature type="compositionally biased region" description="Low complexity" evidence="8">
    <location>
        <begin position="120"/>
        <end position="131"/>
    </location>
</feature>
<evidence type="ECO:0000256" key="8">
    <source>
        <dbReference type="SAM" id="MobiDB-lite"/>
    </source>
</evidence>
<evidence type="ECO:0000313" key="10">
    <source>
        <dbReference type="EMBL" id="KAH0860905.1"/>
    </source>
</evidence>
<protein>
    <recommendedName>
        <fullName evidence="9">AP2/ERF domain-containing protein</fullName>
    </recommendedName>
</protein>
<name>A0ABQ7XY74_BRANA</name>
<dbReference type="Pfam" id="PF14368">
    <property type="entry name" value="LTP_2"/>
    <property type="match status" value="1"/>
</dbReference>
<evidence type="ECO:0000256" key="1">
    <source>
        <dbReference type="ARBA" id="ARBA00004123"/>
    </source>
</evidence>
<dbReference type="EMBL" id="JAGKQM010000019">
    <property type="protein sequence ID" value="KAH0860905.1"/>
    <property type="molecule type" value="Genomic_DNA"/>
</dbReference>
<sequence>GRGRDTFIRPTHIPFHFVLLLQLAKKIYKTFVYPHREIRRMNTTSSKSKKKQEEGGARFLGVRRRPWGRYAAEIRDPTTKERHWLGTFDTAEEAALAYDRAARSMRGTRARTNFVYSDMPPSSSVTSIISPDDPPPPPPPTAAAPPCSNDPVDYMVMFNQYSSTDSLMLQPHSDQVESSYMFGGSSSCYSNSSSELPPLPSDLSNSSYSQPQWSVDDYSTATYFEGDYVHVALLIVANSGLMHTRGHSVSCLNQLALCLNYLSGTKKMPQVCCNPLKLVIKNNPECLCRMISNRGSSQAEQVGINVNDAQMLPARCGEHVNPIVCLTRSRGSTNSDQSSSIGNSFSQSFWMTTLAFT</sequence>
<keyword evidence="5" id="KW-0804">Transcription</keyword>
<dbReference type="PANTHER" id="PTHR31677">
    <property type="entry name" value="AP2 DOMAIN CLASS TRANSCRIPTION FACTOR"/>
    <property type="match status" value="1"/>
</dbReference>